<feature type="non-terminal residue" evidence="1">
    <location>
        <position position="355"/>
    </location>
</feature>
<sequence length="355" mass="40613">MVVTTSQLVTMPTRKDREWMYNKADDGYLSKTYRTIVESFLDYAFSNEEYVDKDRLTLDYTSWWAHGETASRFQHEGQSSTPMEDNDVDGCTQMVMDAMVPTIFNSASFEPNSNLNPSNEQAPNPSTKGFYDMLAAAYEPLWDGCQNYSKLQIVLELLNWKSENNVSKAAYNRLIPIIKKSLPPSEKLVKNFYETKKSLKTLALPEKKIHAYKNHCMLFYGKKSPGQNIDVFLRPLIDELITLYNEGIETYDVARKENFIMKAALLWTVSDFPAYAMLSGWSTHGKLAVPNVNGGEKNVFENLFNTVMGTTKMKDNVKARKDVKKYCNQVELHIRQVGTKDMKPKASYTLTKPQV</sequence>
<protein>
    <submittedName>
        <fullName evidence="1">Transposon, En/Spm-like, transposase-associated domain protein</fullName>
    </submittedName>
</protein>
<dbReference type="EMBL" id="BQNB010021504">
    <property type="protein sequence ID" value="GJU07079.1"/>
    <property type="molecule type" value="Genomic_DNA"/>
</dbReference>
<keyword evidence="2" id="KW-1185">Reference proteome</keyword>
<comment type="caution">
    <text evidence="1">The sequence shown here is derived from an EMBL/GenBank/DDBJ whole genome shotgun (WGS) entry which is preliminary data.</text>
</comment>
<dbReference type="Pfam" id="PF02992">
    <property type="entry name" value="Transposase_21"/>
    <property type="match status" value="1"/>
</dbReference>
<reference evidence="1" key="1">
    <citation type="journal article" date="2022" name="Int. J. Mol. Sci.">
        <title>Draft Genome of Tanacetum Coccineum: Genomic Comparison of Closely Related Tanacetum-Family Plants.</title>
        <authorList>
            <person name="Yamashiro T."/>
            <person name="Shiraishi A."/>
            <person name="Nakayama K."/>
            <person name="Satake H."/>
        </authorList>
    </citation>
    <scope>NUCLEOTIDE SEQUENCE</scope>
</reference>
<proteinExistence type="predicted"/>
<dbReference type="PANTHER" id="PTHR10775">
    <property type="entry name" value="OS08G0208400 PROTEIN"/>
    <property type="match status" value="1"/>
</dbReference>
<accession>A0ABQ5J7B7</accession>
<reference evidence="1" key="2">
    <citation type="submission" date="2022-01" db="EMBL/GenBank/DDBJ databases">
        <authorList>
            <person name="Yamashiro T."/>
            <person name="Shiraishi A."/>
            <person name="Satake H."/>
            <person name="Nakayama K."/>
        </authorList>
    </citation>
    <scope>NUCLEOTIDE SEQUENCE</scope>
</reference>
<name>A0ABQ5J7B7_9ASTR</name>
<evidence type="ECO:0000313" key="2">
    <source>
        <dbReference type="Proteomes" id="UP001151760"/>
    </source>
</evidence>
<organism evidence="1 2">
    <name type="scientific">Tanacetum coccineum</name>
    <dbReference type="NCBI Taxonomy" id="301880"/>
    <lineage>
        <taxon>Eukaryota</taxon>
        <taxon>Viridiplantae</taxon>
        <taxon>Streptophyta</taxon>
        <taxon>Embryophyta</taxon>
        <taxon>Tracheophyta</taxon>
        <taxon>Spermatophyta</taxon>
        <taxon>Magnoliopsida</taxon>
        <taxon>eudicotyledons</taxon>
        <taxon>Gunneridae</taxon>
        <taxon>Pentapetalae</taxon>
        <taxon>asterids</taxon>
        <taxon>campanulids</taxon>
        <taxon>Asterales</taxon>
        <taxon>Asteraceae</taxon>
        <taxon>Asteroideae</taxon>
        <taxon>Anthemideae</taxon>
        <taxon>Anthemidinae</taxon>
        <taxon>Tanacetum</taxon>
    </lineage>
</organism>
<dbReference type="PANTHER" id="PTHR10775:SF183">
    <property type="entry name" value="TRANSPOSON, EN_SPM-LIKE, TRANSPOSASE-ASSOCIATED DOMAIN PROTEIN-RELATED"/>
    <property type="match status" value="1"/>
</dbReference>
<evidence type="ECO:0000313" key="1">
    <source>
        <dbReference type="EMBL" id="GJU07079.1"/>
    </source>
</evidence>
<gene>
    <name evidence="1" type="ORF">Tco_1123509</name>
</gene>
<dbReference type="InterPro" id="IPR004242">
    <property type="entry name" value="Transposase_21"/>
</dbReference>
<dbReference type="Proteomes" id="UP001151760">
    <property type="component" value="Unassembled WGS sequence"/>
</dbReference>